<dbReference type="EMBL" id="AKHW03002185">
    <property type="protein sequence ID" value="KYO39722.1"/>
    <property type="molecule type" value="Genomic_DNA"/>
</dbReference>
<evidence type="ECO:0000256" key="7">
    <source>
        <dbReference type="ARBA" id="ARBA00022448"/>
    </source>
</evidence>
<dbReference type="GO" id="GO:0030136">
    <property type="term" value="C:clathrin-coated vesicle"/>
    <property type="evidence" value="ECO:0007669"/>
    <property type="project" value="UniProtKB-SubCell"/>
</dbReference>
<evidence type="ECO:0000256" key="14">
    <source>
        <dbReference type="ARBA" id="ARBA00054535"/>
    </source>
</evidence>
<organism evidence="15 16">
    <name type="scientific">Alligator mississippiensis</name>
    <name type="common">American alligator</name>
    <dbReference type="NCBI Taxonomy" id="8496"/>
    <lineage>
        <taxon>Eukaryota</taxon>
        <taxon>Metazoa</taxon>
        <taxon>Chordata</taxon>
        <taxon>Craniata</taxon>
        <taxon>Vertebrata</taxon>
        <taxon>Euteleostomi</taxon>
        <taxon>Archelosauria</taxon>
        <taxon>Archosauria</taxon>
        <taxon>Crocodylia</taxon>
        <taxon>Alligatoridae</taxon>
        <taxon>Alligatorinae</taxon>
        <taxon>Alligator</taxon>
    </lineage>
</organism>
<protein>
    <recommendedName>
        <fullName evidence="13">Vacuolar protein sorting-associated protein 33A</fullName>
    </recommendedName>
</protein>
<keyword evidence="9" id="KW-0653">Protein transport</keyword>
<dbReference type="PANTHER" id="PTHR11679">
    <property type="entry name" value="VESICLE PROTEIN SORTING-ASSOCIATED"/>
    <property type="match status" value="1"/>
</dbReference>
<dbReference type="InterPro" id="IPR043155">
    <property type="entry name" value="VPS33_dom3b"/>
</dbReference>
<accession>A0A151NS81</accession>
<dbReference type="Gene3D" id="3.40.50.1910">
    <property type="match status" value="2"/>
</dbReference>
<dbReference type="FunFam" id="3.40.50.1910:FF:000005">
    <property type="entry name" value="vacuolar protein sorting-associated protein 33A isoform X1"/>
    <property type="match status" value="1"/>
</dbReference>
<evidence type="ECO:0000256" key="1">
    <source>
        <dbReference type="ARBA" id="ARBA00004132"/>
    </source>
</evidence>
<dbReference type="FunFam" id="3.90.830.10:FF:000006">
    <property type="entry name" value="Vacuolar protein sorting-associated protein 33A"/>
    <property type="match status" value="1"/>
</dbReference>
<dbReference type="GO" id="GO:0005765">
    <property type="term" value="C:lysosomal membrane"/>
    <property type="evidence" value="ECO:0007669"/>
    <property type="project" value="UniProtKB-SubCell"/>
</dbReference>
<dbReference type="GO" id="GO:0031902">
    <property type="term" value="C:late endosome membrane"/>
    <property type="evidence" value="ECO:0007669"/>
    <property type="project" value="UniProtKB-SubCell"/>
</dbReference>
<reference evidence="15 16" key="1">
    <citation type="journal article" date="2012" name="Genome Biol.">
        <title>Sequencing three crocodilian genomes to illuminate the evolution of archosaurs and amniotes.</title>
        <authorList>
            <person name="St John J.A."/>
            <person name="Braun E.L."/>
            <person name="Isberg S.R."/>
            <person name="Miles L.G."/>
            <person name="Chong A.Y."/>
            <person name="Gongora J."/>
            <person name="Dalzell P."/>
            <person name="Moran C."/>
            <person name="Bed'hom B."/>
            <person name="Abzhanov A."/>
            <person name="Burgess S.C."/>
            <person name="Cooksey A.M."/>
            <person name="Castoe T.A."/>
            <person name="Crawford N.G."/>
            <person name="Densmore L.D."/>
            <person name="Drew J.C."/>
            <person name="Edwards S.V."/>
            <person name="Faircloth B.C."/>
            <person name="Fujita M.K."/>
            <person name="Greenwold M.J."/>
            <person name="Hoffmann F.G."/>
            <person name="Howard J.M."/>
            <person name="Iguchi T."/>
            <person name="Janes D.E."/>
            <person name="Khan S.Y."/>
            <person name="Kohno S."/>
            <person name="de Koning A.J."/>
            <person name="Lance S.L."/>
            <person name="McCarthy F.M."/>
            <person name="McCormack J.E."/>
            <person name="Merchant M.E."/>
            <person name="Peterson D.G."/>
            <person name="Pollock D.D."/>
            <person name="Pourmand N."/>
            <person name="Raney B.J."/>
            <person name="Roessler K.A."/>
            <person name="Sanford J.R."/>
            <person name="Sawyer R.H."/>
            <person name="Schmidt C.J."/>
            <person name="Triplett E.W."/>
            <person name="Tuberville T.D."/>
            <person name="Venegas-Anaya M."/>
            <person name="Howard J.T."/>
            <person name="Jarvis E.D."/>
            <person name="Guillette L.J.Jr."/>
            <person name="Glenn T.C."/>
            <person name="Green R.E."/>
            <person name="Ray D.A."/>
        </authorList>
    </citation>
    <scope>NUCLEOTIDE SEQUENCE [LARGE SCALE GENOMIC DNA]</scope>
    <source>
        <strain evidence="15">KSC_2009_1</strain>
    </source>
</reference>
<dbReference type="STRING" id="8496.A0A151NS81"/>
<evidence type="ECO:0000256" key="13">
    <source>
        <dbReference type="ARBA" id="ARBA00039493"/>
    </source>
</evidence>
<dbReference type="GO" id="GO:0016192">
    <property type="term" value="P:vesicle-mediated transport"/>
    <property type="evidence" value="ECO:0007669"/>
    <property type="project" value="InterPro"/>
</dbReference>
<comment type="subcellular location">
    <subcellularLocation>
        <location evidence="3">Cytoplasmic vesicle</location>
        <location evidence="3">Autophagosome</location>
    </subcellularLocation>
    <subcellularLocation>
        <location evidence="1">Cytoplasmic vesicle</location>
        <location evidence="1">Clathrin-coated vesicle</location>
    </subcellularLocation>
    <subcellularLocation>
        <location evidence="2">Early endosome</location>
    </subcellularLocation>
    <subcellularLocation>
        <location evidence="4">Late endosome membrane</location>
        <topology evidence="4">Peripheral membrane protein</topology>
        <orientation evidence="4">Cytoplasmic side</orientation>
    </subcellularLocation>
    <subcellularLocation>
        <location evidence="5">Lysosome membrane</location>
        <topology evidence="5">Peripheral membrane protein</topology>
        <orientation evidence="5">Cytoplasmic side</orientation>
    </subcellularLocation>
</comment>
<dbReference type="InterPro" id="IPR036045">
    <property type="entry name" value="Sec1-like_sf"/>
</dbReference>
<dbReference type="Proteomes" id="UP000050525">
    <property type="component" value="Unassembled WGS sequence"/>
</dbReference>
<dbReference type="InterPro" id="IPR001619">
    <property type="entry name" value="Sec1-like"/>
</dbReference>
<dbReference type="InterPro" id="IPR043127">
    <property type="entry name" value="Sec-1-like_dom3a"/>
</dbReference>
<dbReference type="Gene3D" id="3.90.830.10">
    <property type="entry name" value="Syntaxin Binding Protein 1, Chain A, domain 2"/>
    <property type="match status" value="1"/>
</dbReference>
<evidence type="ECO:0000256" key="2">
    <source>
        <dbReference type="ARBA" id="ARBA00004412"/>
    </source>
</evidence>
<dbReference type="GeneID" id="102573152"/>
<dbReference type="RefSeq" id="XP_006258036.1">
    <property type="nucleotide sequence ID" value="XM_006257974.4"/>
</dbReference>
<keyword evidence="10" id="KW-0472">Membrane</keyword>
<evidence type="ECO:0000256" key="3">
    <source>
        <dbReference type="ARBA" id="ARBA00004419"/>
    </source>
</evidence>
<dbReference type="AlphaFoldDB" id="A0A151NS81"/>
<evidence type="ECO:0000256" key="10">
    <source>
        <dbReference type="ARBA" id="ARBA00023136"/>
    </source>
</evidence>
<evidence type="ECO:0000256" key="12">
    <source>
        <dbReference type="ARBA" id="ARBA00023329"/>
    </source>
</evidence>
<dbReference type="Gene3D" id="1.25.40.850">
    <property type="match status" value="1"/>
</dbReference>
<name>A0A151NS81_ALLMI</name>
<keyword evidence="8" id="KW-0967">Endosome</keyword>
<evidence type="ECO:0000256" key="5">
    <source>
        <dbReference type="ARBA" id="ARBA00004630"/>
    </source>
</evidence>
<keyword evidence="11" id="KW-0458">Lysosome</keyword>
<evidence type="ECO:0000256" key="11">
    <source>
        <dbReference type="ARBA" id="ARBA00023228"/>
    </source>
</evidence>
<proteinExistence type="inferred from homology"/>
<dbReference type="Gene3D" id="3.40.50.2060">
    <property type="match status" value="1"/>
</dbReference>
<evidence type="ECO:0000256" key="6">
    <source>
        <dbReference type="ARBA" id="ARBA00009884"/>
    </source>
</evidence>
<dbReference type="GO" id="GO:0005769">
    <property type="term" value="C:early endosome"/>
    <property type="evidence" value="ECO:0007669"/>
    <property type="project" value="UniProtKB-SubCell"/>
</dbReference>
<dbReference type="PhylomeDB" id="A0A151NS81"/>
<dbReference type="FunFam" id="3.40.50.1910:FF:000008">
    <property type="entry name" value="vacuolar protein sorting-associated protein 33A isoform X2"/>
    <property type="match status" value="1"/>
</dbReference>
<dbReference type="SUPFAM" id="SSF56815">
    <property type="entry name" value="Sec1/munc18-like (SM) proteins"/>
    <property type="match status" value="1"/>
</dbReference>
<dbReference type="InterPro" id="IPR043154">
    <property type="entry name" value="Sec-1-like_dom1"/>
</dbReference>
<evidence type="ECO:0000256" key="4">
    <source>
        <dbReference type="ARBA" id="ARBA00004492"/>
    </source>
</evidence>
<evidence type="ECO:0000256" key="9">
    <source>
        <dbReference type="ARBA" id="ARBA00022927"/>
    </source>
</evidence>
<keyword evidence="12" id="KW-0968">Cytoplasmic vesicle</keyword>
<dbReference type="OrthoDB" id="10262287at2759"/>
<comment type="function">
    <text evidence="14">Plays a role in vesicle-mediated protein trafficking to lysosomal compartments including the endocytic membrane transport and autophagic pathways. Believed to act as a core component of the putative HOPS and CORVET endosomal tethering complexes which are proposed to be involved in the Rab5-to-Rab7 endosome conversion probably implicating MON1A/B, and via binding SNAREs and SNARE complexes to mediate tethering and docking events during SNARE-mediated membrane fusion. The HOPS complex is proposed to be recruited to Rab7 on the late endosomal membrane and to regulate late endocytic, phagocytic and autophagic traffic towards lysosomes. The CORVET complex is proposed to function as a Rab5 effector to mediate early endosome fusion probably in specific endosome subpopulations. Required for fusion of endosomes and autophagosomes with lysosomes; the function is dependent on its association with VPS16 but not VIPAS39. The function in autophagosome-lysosome fusion implicates STX17 but not UVRAG.</text>
</comment>
<dbReference type="eggNOG" id="KOG1302">
    <property type="taxonomic scope" value="Eukaryota"/>
</dbReference>
<comment type="similarity">
    <text evidence="6">Belongs to the STXBP/unc-18/SEC1 family.</text>
</comment>
<dbReference type="Pfam" id="PF00995">
    <property type="entry name" value="Sec1"/>
    <property type="match status" value="1"/>
</dbReference>
<dbReference type="GO" id="GO:0015031">
    <property type="term" value="P:protein transport"/>
    <property type="evidence" value="ECO:0007669"/>
    <property type="project" value="UniProtKB-KW"/>
</dbReference>
<dbReference type="FunFam" id="1.25.40.850:FF:000002">
    <property type="entry name" value="Vacuolar protein sorting-associated protein 33A"/>
    <property type="match status" value="1"/>
</dbReference>
<evidence type="ECO:0000313" key="16">
    <source>
        <dbReference type="Proteomes" id="UP000050525"/>
    </source>
</evidence>
<dbReference type="CTD" id="65082"/>
<evidence type="ECO:0000256" key="8">
    <source>
        <dbReference type="ARBA" id="ARBA00022753"/>
    </source>
</evidence>
<keyword evidence="16" id="KW-1185">Reference proteome</keyword>
<evidence type="ECO:0000313" key="15">
    <source>
        <dbReference type="EMBL" id="KYO39722.1"/>
    </source>
</evidence>
<comment type="caution">
    <text evidence="15">The sequence shown here is derived from an EMBL/GenBank/DDBJ whole genome shotgun (WGS) entry which is preliminary data.</text>
</comment>
<dbReference type="InterPro" id="IPR027482">
    <property type="entry name" value="Sec1-like_dom2"/>
</dbReference>
<sequence>MAAHLSSGRVNLTALREAGRRELREFLDKCAGSKAIVWDEYLTGPFGLIAQYSLLKEHEVEKMFTLKPGRLPAADVKNIIFFVRPKLELMDIITENILSEDRGRSPQRDFHILFVPRRSLLCEQWLKDQGVLGSFIHKEQYSLDLIPFDGDLLSMESESAFKECYLESDQTSLYHAAKGLMTLQALYGTIPQIFGKGECARHVANMMIRMKREFPGSQNSIFPVFDTLLLLDRNVDLLTPLATQLTYEGLIDEIYGIQNTYVKLPPEKFAPKKQGEGGKDLPTEPKKLQLNSAEELYAEIRDKNFNAVGSVLSKKAKVISAAFEERHHAKTVGEIKQFVSQLPHMQAARSSLANHTSIAELIKDITTSEDFFDNLTVEQEFMSGIDTDKVNNYVEDCIAQKHPLIKILRLVCLQSVCNSGLKQKVLDHYKREIIQTYGYEHILTLNNLEKAGLLKPQTSGRNNYPTIRKTLRLWMDDVNEQNPNDISYVYSGYAPLSVRLAQLLARPGWRSIEEVLKMLPGPHFEERQQLPTGLQKKRQHGENRVTLVFFLGGVTYAEIAALRFLSQMEDGGTEYVIATTKLINGTCWIKSLMEKLEPAPF</sequence>
<keyword evidence="7" id="KW-0813">Transport</keyword>
<dbReference type="GO" id="GO:0005776">
    <property type="term" value="C:autophagosome"/>
    <property type="evidence" value="ECO:0007669"/>
    <property type="project" value="UniProtKB-SubCell"/>
</dbReference>
<gene>
    <name evidence="15" type="primary">VPS33A</name>
    <name evidence="15" type="ORF">Y1Q_0018753</name>
</gene>
<dbReference type="KEGG" id="amj:102573152"/>